<dbReference type="FunFam" id="2.40.160.110:FF:000003">
    <property type="entry name" value="ATPase H+ transporting accessory protein 1"/>
    <property type="match status" value="1"/>
</dbReference>
<comment type="caution">
    <text evidence="9">The sequence shown here is derived from an EMBL/GenBank/DDBJ whole genome shotgun (WGS) entry which is preliminary data.</text>
</comment>
<comment type="similarity">
    <text evidence="2">Belongs to the vacuolar ATPase subunit S1 family.</text>
</comment>
<reference evidence="9 10" key="1">
    <citation type="submission" date="2019-09" db="EMBL/GenBank/DDBJ databases">
        <title>Bird 10,000 Genomes (B10K) Project - Family phase.</title>
        <authorList>
            <person name="Zhang G."/>
        </authorList>
    </citation>
    <scope>NUCLEOTIDE SEQUENCE [LARGE SCALE GENOMIC DNA]</scope>
    <source>
        <strain evidence="9">B10K-DU-002-07</strain>
        <tissue evidence="9">Muscle</tissue>
    </source>
</reference>
<dbReference type="InterPro" id="IPR008388">
    <property type="entry name" value="Ac45_acc_su"/>
</dbReference>
<dbReference type="GO" id="GO:0030641">
    <property type="term" value="P:regulation of cellular pH"/>
    <property type="evidence" value="ECO:0007669"/>
    <property type="project" value="TreeGrafter"/>
</dbReference>
<dbReference type="Pfam" id="PF20520">
    <property type="entry name" value="Ac45-VOA1_TM"/>
    <property type="match status" value="1"/>
</dbReference>
<proteinExistence type="inferred from homology"/>
<dbReference type="InterPro" id="IPR046755">
    <property type="entry name" value="VAS1_LD"/>
</dbReference>
<feature type="transmembrane region" description="Helical" evidence="6">
    <location>
        <begin position="367"/>
        <end position="386"/>
    </location>
</feature>
<dbReference type="AlphaFoldDB" id="A0A7L1A8P7"/>
<feature type="domain" description="V-type proton ATPase subunit S1 luminal" evidence="7">
    <location>
        <begin position="201"/>
        <end position="346"/>
    </location>
</feature>
<keyword evidence="4 6" id="KW-1133">Transmembrane helix</keyword>
<dbReference type="PANTHER" id="PTHR12471:SF6">
    <property type="entry name" value="ATPASE H+ TRANSPORTING ACCESSORY PROTEIN 1"/>
    <property type="match status" value="1"/>
</dbReference>
<feature type="non-terminal residue" evidence="9">
    <location>
        <position position="411"/>
    </location>
</feature>
<dbReference type="GO" id="GO:0001671">
    <property type="term" value="F:ATPase activator activity"/>
    <property type="evidence" value="ECO:0007669"/>
    <property type="project" value="TreeGrafter"/>
</dbReference>
<feature type="non-terminal residue" evidence="9">
    <location>
        <position position="1"/>
    </location>
</feature>
<dbReference type="GO" id="GO:0030659">
    <property type="term" value="C:cytoplasmic vesicle membrane"/>
    <property type="evidence" value="ECO:0007669"/>
    <property type="project" value="UniProtKB-ARBA"/>
</dbReference>
<evidence type="ECO:0000256" key="1">
    <source>
        <dbReference type="ARBA" id="ARBA00004167"/>
    </source>
</evidence>
<organism evidence="9 10">
    <name type="scientific">Oxyruncus cristatus</name>
    <name type="common">sharpbill</name>
    <dbReference type="NCBI Taxonomy" id="114331"/>
    <lineage>
        <taxon>Eukaryota</taxon>
        <taxon>Metazoa</taxon>
        <taxon>Chordata</taxon>
        <taxon>Craniata</taxon>
        <taxon>Vertebrata</taxon>
        <taxon>Euteleostomi</taxon>
        <taxon>Archelosauria</taxon>
        <taxon>Archosauria</taxon>
        <taxon>Dinosauria</taxon>
        <taxon>Saurischia</taxon>
        <taxon>Theropoda</taxon>
        <taxon>Coelurosauria</taxon>
        <taxon>Aves</taxon>
        <taxon>Neognathae</taxon>
        <taxon>Neoaves</taxon>
        <taxon>Telluraves</taxon>
        <taxon>Australaves</taxon>
        <taxon>Passeriformes</taxon>
        <taxon>Cotingidae</taxon>
        <taxon>Oxyruncus</taxon>
    </lineage>
</organism>
<sequence length="411" mass="46063">AMHEGHIVSAQELTVLLQSLFTQNSRNLVVFLQDTLSIDDFTYLSESYGNKNPFQNEILQSSPSSLVLPAVDCEATRYLLSFLQESGDWNLTNVTNLNVSQLEVNASEGNLLVVQLHPLVRGLKEISTLEAIAENDKIIGRVTMDLQERGIHFSVIYTAVRPSRISRRTDVVAELRRQLMATEEEDDLSYPPLNMTTGNYTCILFYASNFSLKANSSVFIDLTNATFVTQNVDVSDSECSDSNTTLSLKYTKPVNGISSLEIRFLMTNKFYEVSARQWSTLDSVEIIQDGEKFAKFNVSVISAPAEYSFHCQLLGTSNIYPARLVPANNEAKNWDVFISRLQIQGFNIENNQFSYASDCTGFFTPGIWMGLVTSVILLWILTYGIHMIMQLTTNSRFDDPKGPALSVPQTE</sequence>
<dbReference type="Gene3D" id="2.40.160.110">
    <property type="match status" value="1"/>
</dbReference>
<evidence type="ECO:0000256" key="2">
    <source>
        <dbReference type="ARBA" id="ARBA00009037"/>
    </source>
</evidence>
<keyword evidence="5 6" id="KW-0472">Membrane</keyword>
<feature type="domain" description="V-type proton ATPase subunit S1/VOA1 transmembrane" evidence="8">
    <location>
        <begin position="361"/>
        <end position="399"/>
    </location>
</feature>
<dbReference type="GO" id="GO:0098588">
    <property type="term" value="C:bounding membrane of organelle"/>
    <property type="evidence" value="ECO:0007669"/>
    <property type="project" value="UniProtKB-ARBA"/>
</dbReference>
<evidence type="ECO:0000259" key="8">
    <source>
        <dbReference type="Pfam" id="PF20520"/>
    </source>
</evidence>
<dbReference type="PANTHER" id="PTHR12471">
    <property type="entry name" value="VACUOLAR ATP SYNTHASE SUBUNIT S1"/>
    <property type="match status" value="1"/>
</dbReference>
<keyword evidence="3 6" id="KW-0812">Transmembrane</keyword>
<evidence type="ECO:0000256" key="5">
    <source>
        <dbReference type="ARBA" id="ARBA00023136"/>
    </source>
</evidence>
<dbReference type="Pfam" id="PF05827">
    <property type="entry name" value="VAS1_LD"/>
    <property type="match status" value="1"/>
</dbReference>
<evidence type="ECO:0000256" key="4">
    <source>
        <dbReference type="ARBA" id="ARBA00022989"/>
    </source>
</evidence>
<dbReference type="GO" id="GO:0012505">
    <property type="term" value="C:endomembrane system"/>
    <property type="evidence" value="ECO:0007669"/>
    <property type="project" value="UniProtKB-ARBA"/>
</dbReference>
<comment type="subcellular location">
    <subcellularLocation>
        <location evidence="1">Membrane</location>
        <topology evidence="1">Single-pass membrane protein</topology>
    </subcellularLocation>
</comment>
<evidence type="ECO:0000256" key="3">
    <source>
        <dbReference type="ARBA" id="ARBA00022692"/>
    </source>
</evidence>
<dbReference type="Proteomes" id="UP000564466">
    <property type="component" value="Unassembled WGS sequence"/>
</dbReference>
<protein>
    <submittedName>
        <fullName evidence="9">VAS1 ATPase</fullName>
    </submittedName>
</protein>
<name>A0A7L1A8P7_9PASS</name>
<evidence type="ECO:0000313" key="9">
    <source>
        <dbReference type="EMBL" id="NXM34673.1"/>
    </source>
</evidence>
<evidence type="ECO:0000256" key="6">
    <source>
        <dbReference type="SAM" id="Phobius"/>
    </source>
</evidence>
<dbReference type="InterPro" id="IPR046756">
    <property type="entry name" value="VAS1/VOA1_TM"/>
</dbReference>
<gene>
    <name evidence="9" type="primary">Atp6ap1</name>
    <name evidence="9" type="ORF">OXYCRI_R03969</name>
</gene>
<evidence type="ECO:0000313" key="10">
    <source>
        <dbReference type="Proteomes" id="UP000564466"/>
    </source>
</evidence>
<keyword evidence="10" id="KW-1185">Reference proteome</keyword>
<dbReference type="EMBL" id="VXAY01006318">
    <property type="protein sequence ID" value="NXM34673.1"/>
    <property type="molecule type" value="Genomic_DNA"/>
</dbReference>
<accession>A0A7L1A8P7</accession>
<evidence type="ECO:0000259" key="7">
    <source>
        <dbReference type="Pfam" id="PF05827"/>
    </source>
</evidence>
<dbReference type="GO" id="GO:0033176">
    <property type="term" value="C:proton-transporting V-type ATPase complex"/>
    <property type="evidence" value="ECO:0007669"/>
    <property type="project" value="TreeGrafter"/>
</dbReference>